<dbReference type="AlphaFoldDB" id="A0A9D1JHB2"/>
<dbReference type="PANTHER" id="PTHR30385">
    <property type="entry name" value="SIGMA FACTOR F FLAGELLAR"/>
    <property type="match status" value="1"/>
</dbReference>
<keyword evidence="2" id="KW-0731">Sigma factor</keyword>
<feature type="domain" description="RNA polymerase sigma-70 region 4" evidence="6">
    <location>
        <begin position="175"/>
        <end position="223"/>
    </location>
</feature>
<dbReference type="InterPro" id="IPR013325">
    <property type="entry name" value="RNA_pol_sigma_r2"/>
</dbReference>
<feature type="domain" description="RNA polymerase sigma-70 region 2" evidence="5">
    <location>
        <begin position="16"/>
        <end position="82"/>
    </location>
</feature>
<evidence type="ECO:0000256" key="1">
    <source>
        <dbReference type="ARBA" id="ARBA00023015"/>
    </source>
</evidence>
<dbReference type="GO" id="GO:0016987">
    <property type="term" value="F:sigma factor activity"/>
    <property type="evidence" value="ECO:0007669"/>
    <property type="project" value="UniProtKB-KW"/>
</dbReference>
<protein>
    <submittedName>
        <fullName evidence="7">Sigma-70 family RNA polymerase sigma factor</fullName>
    </submittedName>
</protein>
<keyword evidence="1" id="KW-0805">Transcription regulation</keyword>
<dbReference type="PRINTS" id="PR00046">
    <property type="entry name" value="SIGMA70FCT"/>
</dbReference>
<accession>A0A9D1JHB2</accession>
<dbReference type="EMBL" id="DVIR01000012">
    <property type="protein sequence ID" value="HIS24088.1"/>
    <property type="molecule type" value="Genomic_DNA"/>
</dbReference>
<dbReference type="InterPro" id="IPR007630">
    <property type="entry name" value="RNA_pol_sigma70_r4"/>
</dbReference>
<dbReference type="GO" id="GO:0006352">
    <property type="term" value="P:DNA-templated transcription initiation"/>
    <property type="evidence" value="ECO:0007669"/>
    <property type="project" value="InterPro"/>
</dbReference>
<reference evidence="7" key="1">
    <citation type="submission" date="2020-10" db="EMBL/GenBank/DDBJ databases">
        <authorList>
            <person name="Gilroy R."/>
        </authorList>
    </citation>
    <scope>NUCLEOTIDE SEQUENCE</scope>
    <source>
        <strain evidence="7">CHK157-1446</strain>
    </source>
</reference>
<dbReference type="InterPro" id="IPR007627">
    <property type="entry name" value="RNA_pol_sigma70_r2"/>
</dbReference>
<dbReference type="Gene3D" id="1.20.140.160">
    <property type="match status" value="1"/>
</dbReference>
<dbReference type="InterPro" id="IPR000943">
    <property type="entry name" value="RNA_pol_sigma70"/>
</dbReference>
<dbReference type="Pfam" id="PF04542">
    <property type="entry name" value="Sigma70_r2"/>
    <property type="match status" value="1"/>
</dbReference>
<dbReference type="NCBIfam" id="TIGR02937">
    <property type="entry name" value="sigma70-ECF"/>
    <property type="match status" value="1"/>
</dbReference>
<evidence type="ECO:0000259" key="5">
    <source>
        <dbReference type="Pfam" id="PF04542"/>
    </source>
</evidence>
<dbReference type="SUPFAM" id="SSF88659">
    <property type="entry name" value="Sigma3 and sigma4 domains of RNA polymerase sigma factors"/>
    <property type="match status" value="1"/>
</dbReference>
<dbReference type="PANTHER" id="PTHR30385:SF4">
    <property type="entry name" value="RNA POLYMERASE SIGMA-E FACTOR"/>
    <property type="match status" value="1"/>
</dbReference>
<organism evidence="7 8">
    <name type="scientific">Candidatus Faeciplasma gallinarum</name>
    <dbReference type="NCBI Taxonomy" id="2840799"/>
    <lineage>
        <taxon>Bacteria</taxon>
        <taxon>Bacillati</taxon>
        <taxon>Bacillota</taxon>
        <taxon>Clostridia</taxon>
        <taxon>Eubacteriales</taxon>
        <taxon>Oscillospiraceae</taxon>
        <taxon>Oscillospiraceae incertae sedis</taxon>
        <taxon>Candidatus Faeciplasma</taxon>
    </lineage>
</organism>
<comment type="caution">
    <text evidence="7">The sequence shown here is derived from an EMBL/GenBank/DDBJ whole genome shotgun (WGS) entry which is preliminary data.</text>
</comment>
<dbReference type="CDD" id="cd06171">
    <property type="entry name" value="Sigma70_r4"/>
    <property type="match status" value="1"/>
</dbReference>
<evidence type="ECO:0000256" key="4">
    <source>
        <dbReference type="ARBA" id="ARBA00023163"/>
    </source>
</evidence>
<dbReference type="Pfam" id="PF04545">
    <property type="entry name" value="Sigma70_r4"/>
    <property type="match status" value="1"/>
</dbReference>
<dbReference type="Proteomes" id="UP000823982">
    <property type="component" value="Unassembled WGS sequence"/>
</dbReference>
<dbReference type="GO" id="GO:0003677">
    <property type="term" value="F:DNA binding"/>
    <property type="evidence" value="ECO:0007669"/>
    <property type="project" value="UniProtKB-KW"/>
</dbReference>
<evidence type="ECO:0000256" key="2">
    <source>
        <dbReference type="ARBA" id="ARBA00023082"/>
    </source>
</evidence>
<keyword evidence="3" id="KW-0238">DNA-binding</keyword>
<reference evidence="7" key="2">
    <citation type="journal article" date="2021" name="PeerJ">
        <title>Extensive microbial diversity within the chicken gut microbiome revealed by metagenomics and culture.</title>
        <authorList>
            <person name="Gilroy R."/>
            <person name="Ravi A."/>
            <person name="Getino M."/>
            <person name="Pursley I."/>
            <person name="Horton D.L."/>
            <person name="Alikhan N.F."/>
            <person name="Baker D."/>
            <person name="Gharbi K."/>
            <person name="Hall N."/>
            <person name="Watson M."/>
            <person name="Adriaenssens E.M."/>
            <person name="Foster-Nyarko E."/>
            <person name="Jarju S."/>
            <person name="Secka A."/>
            <person name="Antonio M."/>
            <person name="Oren A."/>
            <person name="Chaudhuri R.R."/>
            <person name="La Ragione R."/>
            <person name="Hildebrand F."/>
            <person name="Pallen M.J."/>
        </authorList>
    </citation>
    <scope>NUCLEOTIDE SEQUENCE</scope>
    <source>
        <strain evidence="7">CHK157-1446</strain>
    </source>
</reference>
<proteinExistence type="predicted"/>
<evidence type="ECO:0000259" key="6">
    <source>
        <dbReference type="Pfam" id="PF04545"/>
    </source>
</evidence>
<keyword evidence="4" id="KW-0804">Transcription</keyword>
<evidence type="ECO:0000256" key="3">
    <source>
        <dbReference type="ARBA" id="ARBA00023125"/>
    </source>
</evidence>
<evidence type="ECO:0000313" key="8">
    <source>
        <dbReference type="Proteomes" id="UP000823982"/>
    </source>
</evidence>
<sequence length="226" mass="25043">MFTKNETYRDSNEITVENNLGLVRLCAGRFTGRGIEYEELYSAGCVGLVKAVKAFDPTRGVRFSTYAVPVILGEIRRLFRDGGSVKVSRLIKERALTLSRLSEKFERENGYPASVDELCRLSGLDKLDVIDALGVCKPTLSLTPSSADDPDAPQIDLPVDAPDVKITDSLAIKQVLAQLDEQDRALIACRFFRGMTQQATADALGLTQVQVSRREKKLLLYLRSKL</sequence>
<gene>
    <name evidence="7" type="ORF">IAD01_01635</name>
</gene>
<name>A0A9D1JHB2_9FIRM</name>
<dbReference type="InterPro" id="IPR014284">
    <property type="entry name" value="RNA_pol_sigma-70_dom"/>
</dbReference>
<evidence type="ECO:0000313" key="7">
    <source>
        <dbReference type="EMBL" id="HIS24088.1"/>
    </source>
</evidence>
<dbReference type="InterPro" id="IPR013324">
    <property type="entry name" value="RNA_pol_sigma_r3/r4-like"/>
</dbReference>
<dbReference type="SUPFAM" id="SSF88946">
    <property type="entry name" value="Sigma2 domain of RNA polymerase sigma factors"/>
    <property type="match status" value="1"/>
</dbReference>
<dbReference type="Gene3D" id="1.20.120.1810">
    <property type="match status" value="1"/>
</dbReference>